<dbReference type="InterPro" id="IPR015940">
    <property type="entry name" value="UBA"/>
</dbReference>
<dbReference type="Proteomes" id="UP000824081">
    <property type="component" value="Unassembled WGS sequence"/>
</dbReference>
<dbReference type="GO" id="GO:0009379">
    <property type="term" value="C:Holliday junction helicase complex"/>
    <property type="evidence" value="ECO:0007669"/>
    <property type="project" value="InterPro"/>
</dbReference>
<reference evidence="8" key="2">
    <citation type="journal article" date="2021" name="PeerJ">
        <title>Extensive microbial diversity within the chicken gut microbiome revealed by metagenomics and culture.</title>
        <authorList>
            <person name="Gilroy R."/>
            <person name="Ravi A."/>
            <person name="Getino M."/>
            <person name="Pursley I."/>
            <person name="Horton D.L."/>
            <person name="Alikhan N.F."/>
            <person name="Baker D."/>
            <person name="Gharbi K."/>
            <person name="Hall N."/>
            <person name="Watson M."/>
            <person name="Adriaenssens E.M."/>
            <person name="Foster-Nyarko E."/>
            <person name="Jarju S."/>
            <person name="Secka A."/>
            <person name="Antonio M."/>
            <person name="Oren A."/>
            <person name="Chaudhuri R.R."/>
            <person name="La Ragione R."/>
            <person name="Hildebrand F."/>
            <person name="Pallen M.J."/>
        </authorList>
    </citation>
    <scope>NUCLEOTIDE SEQUENCE</scope>
    <source>
        <strain evidence="8">11687</strain>
    </source>
</reference>
<dbReference type="NCBIfam" id="TIGR00084">
    <property type="entry name" value="ruvA"/>
    <property type="match status" value="1"/>
</dbReference>
<dbReference type="GO" id="GO:0048476">
    <property type="term" value="C:Holliday junction resolvase complex"/>
    <property type="evidence" value="ECO:0007669"/>
    <property type="project" value="UniProtKB-UniRule"/>
</dbReference>
<dbReference type="InterPro" id="IPR013849">
    <property type="entry name" value="DNA_helicase_Holl-junc_RuvA_I"/>
</dbReference>
<dbReference type="Pfam" id="PF14520">
    <property type="entry name" value="HHH_5"/>
    <property type="match status" value="1"/>
</dbReference>
<dbReference type="Pfam" id="PF01330">
    <property type="entry name" value="RuvA_N"/>
    <property type="match status" value="1"/>
</dbReference>
<dbReference type="GO" id="GO:0006310">
    <property type="term" value="P:DNA recombination"/>
    <property type="evidence" value="ECO:0007669"/>
    <property type="project" value="UniProtKB-UniRule"/>
</dbReference>
<comment type="function">
    <text evidence="6">The RuvA-RuvB-RuvC complex processes Holliday junction (HJ) DNA during genetic recombination and DNA repair, while the RuvA-RuvB complex plays an important role in the rescue of blocked DNA replication forks via replication fork reversal (RFR). RuvA specifically binds to HJ cruciform DNA, conferring on it an open structure. The RuvB hexamer acts as an ATP-dependent pump, pulling dsDNA into and through the RuvAB complex. HJ branch migration allows RuvC to scan DNA until it finds its consensus sequence, where it cleaves and resolves the cruciform DNA.</text>
</comment>
<keyword evidence="1 6" id="KW-0963">Cytoplasm</keyword>
<gene>
    <name evidence="6 8" type="primary">ruvA</name>
    <name evidence="8" type="ORF">IAC57_05410</name>
</gene>
<dbReference type="CDD" id="cd14332">
    <property type="entry name" value="UBA_RuvA_C"/>
    <property type="match status" value="1"/>
</dbReference>
<comment type="subcellular location">
    <subcellularLocation>
        <location evidence="6">Cytoplasm</location>
    </subcellularLocation>
</comment>
<dbReference type="AlphaFoldDB" id="A0A9D1SGW1"/>
<evidence type="ECO:0000256" key="2">
    <source>
        <dbReference type="ARBA" id="ARBA00022763"/>
    </source>
</evidence>
<keyword evidence="3 6" id="KW-0238">DNA-binding</keyword>
<dbReference type="GO" id="GO:0005524">
    <property type="term" value="F:ATP binding"/>
    <property type="evidence" value="ECO:0007669"/>
    <property type="project" value="InterPro"/>
</dbReference>
<dbReference type="InterPro" id="IPR010994">
    <property type="entry name" value="RuvA_2-like"/>
</dbReference>
<proteinExistence type="inferred from homology"/>
<evidence type="ECO:0000313" key="8">
    <source>
        <dbReference type="EMBL" id="HIU59525.1"/>
    </source>
</evidence>
<dbReference type="SUPFAM" id="SSF46929">
    <property type="entry name" value="DNA helicase RuvA subunit, C-terminal domain"/>
    <property type="match status" value="1"/>
</dbReference>
<keyword evidence="4 6" id="KW-0233">DNA recombination</keyword>
<dbReference type="SMART" id="SM00278">
    <property type="entry name" value="HhH1"/>
    <property type="match status" value="2"/>
</dbReference>
<dbReference type="GO" id="GO:0000400">
    <property type="term" value="F:four-way junction DNA binding"/>
    <property type="evidence" value="ECO:0007669"/>
    <property type="project" value="UniProtKB-UniRule"/>
</dbReference>
<accession>A0A9D1SGW1</accession>
<evidence type="ECO:0000256" key="3">
    <source>
        <dbReference type="ARBA" id="ARBA00023125"/>
    </source>
</evidence>
<dbReference type="InterPro" id="IPR012340">
    <property type="entry name" value="NA-bd_OB-fold"/>
</dbReference>
<dbReference type="InterPro" id="IPR036267">
    <property type="entry name" value="RuvA_C_sf"/>
</dbReference>
<comment type="domain">
    <text evidence="6">Has three domains with a flexible linker between the domains II and III and assumes an 'L' shape. Domain III is highly mobile and contacts RuvB.</text>
</comment>
<feature type="region of interest" description="Domain III" evidence="6">
    <location>
        <begin position="157"/>
        <end position="201"/>
    </location>
</feature>
<protein>
    <recommendedName>
        <fullName evidence="6">Holliday junction branch migration complex subunit RuvA</fullName>
    </recommendedName>
</protein>
<evidence type="ECO:0000256" key="4">
    <source>
        <dbReference type="ARBA" id="ARBA00023172"/>
    </source>
</evidence>
<comment type="caution">
    <text evidence="8">The sequence shown here is derived from an EMBL/GenBank/DDBJ whole genome shotgun (WGS) entry which is preliminary data.</text>
</comment>
<dbReference type="Gene3D" id="2.40.50.140">
    <property type="entry name" value="Nucleic acid-binding proteins"/>
    <property type="match status" value="1"/>
</dbReference>
<dbReference type="GO" id="GO:0006281">
    <property type="term" value="P:DNA repair"/>
    <property type="evidence" value="ECO:0007669"/>
    <property type="project" value="UniProtKB-UniRule"/>
</dbReference>
<dbReference type="HAMAP" id="MF_00031">
    <property type="entry name" value="DNA_HJ_migration_RuvA"/>
    <property type="match status" value="1"/>
</dbReference>
<dbReference type="PROSITE" id="PS50030">
    <property type="entry name" value="UBA"/>
    <property type="match status" value="1"/>
</dbReference>
<evidence type="ECO:0000313" key="9">
    <source>
        <dbReference type="Proteomes" id="UP000824081"/>
    </source>
</evidence>
<evidence type="ECO:0000256" key="1">
    <source>
        <dbReference type="ARBA" id="ARBA00022490"/>
    </source>
</evidence>
<comment type="similarity">
    <text evidence="6">Belongs to the RuvA family.</text>
</comment>
<reference evidence="8" key="1">
    <citation type="submission" date="2020-10" db="EMBL/GenBank/DDBJ databases">
        <authorList>
            <person name="Gilroy R."/>
        </authorList>
    </citation>
    <scope>NUCLEOTIDE SEQUENCE</scope>
    <source>
        <strain evidence="8">11687</strain>
    </source>
</reference>
<comment type="caution">
    <text evidence="6">Lacks conserved residue(s) required for the propagation of feature annotation.</text>
</comment>
<keyword evidence="2 6" id="KW-0227">DNA damage</keyword>
<dbReference type="InterPro" id="IPR011114">
    <property type="entry name" value="RuvA_C"/>
</dbReference>
<evidence type="ECO:0000256" key="5">
    <source>
        <dbReference type="ARBA" id="ARBA00023204"/>
    </source>
</evidence>
<dbReference type="SUPFAM" id="SSF47781">
    <property type="entry name" value="RuvA domain 2-like"/>
    <property type="match status" value="1"/>
</dbReference>
<dbReference type="InterPro" id="IPR003583">
    <property type="entry name" value="Hlx-hairpin-Hlx_DNA-bd_motif"/>
</dbReference>
<dbReference type="GO" id="GO:0005737">
    <property type="term" value="C:cytoplasm"/>
    <property type="evidence" value="ECO:0007669"/>
    <property type="project" value="UniProtKB-SubCell"/>
</dbReference>
<keyword evidence="5 6" id="KW-0234">DNA repair</keyword>
<dbReference type="EMBL" id="DVMZ01000143">
    <property type="protein sequence ID" value="HIU59525.1"/>
    <property type="molecule type" value="Genomic_DNA"/>
</dbReference>
<name>A0A9D1SGW1_9FIRM</name>
<dbReference type="Gene3D" id="1.10.150.20">
    <property type="entry name" value="5' to 3' exonuclease, C-terminal subdomain"/>
    <property type="match status" value="1"/>
</dbReference>
<comment type="subunit">
    <text evidence="6">Homotetramer. Forms an RuvA(8)-RuvB(12)-Holliday junction (HJ) complex. HJ DNA is sandwiched between 2 RuvA tetramers; dsDNA enters through RuvA and exits via RuvB. An RuvB hexamer assembles on each DNA strand where it exits the tetramer. Each RuvB hexamer is contacted by two RuvA subunits (via domain III) on 2 adjacent RuvB subunits; this complex drives branch migration. In the full resolvosome a probable DNA-RuvA(4)-RuvB(12)-RuvC(2) complex forms which resolves the HJ.</text>
</comment>
<dbReference type="InterPro" id="IPR000085">
    <property type="entry name" value="RuvA"/>
</dbReference>
<evidence type="ECO:0000256" key="6">
    <source>
        <dbReference type="HAMAP-Rule" id="MF_00031"/>
    </source>
</evidence>
<dbReference type="Gene3D" id="1.10.8.10">
    <property type="entry name" value="DNA helicase RuvA subunit, C-terminal domain"/>
    <property type="match status" value="1"/>
</dbReference>
<organism evidence="8 9">
    <name type="scientific">Candidatus Scatosoma pullistercoris</name>
    <dbReference type="NCBI Taxonomy" id="2840934"/>
    <lineage>
        <taxon>Bacteria</taxon>
        <taxon>Bacillati</taxon>
        <taxon>Bacillota</taxon>
        <taxon>Clostridia</taxon>
        <taxon>Candidatus Scatosoma</taxon>
    </lineage>
</organism>
<feature type="domain" description="UBA" evidence="7">
    <location>
        <begin position="155"/>
        <end position="196"/>
    </location>
</feature>
<evidence type="ECO:0000259" key="7">
    <source>
        <dbReference type="PROSITE" id="PS50030"/>
    </source>
</evidence>
<sequence>MIAYLRGRVLTTTAETMIVDVNGVGYEVYCSGGAFAKVGNGDTAELYTYLQAKEDGMTLFGFASLKEKELFLKLISVPGVGPKLGIAVLSSMSGDDFAAAVATADVKRLSAVKGLGKKTAEKIVLELHGKISAAEVITAGGGGLSDGMPEDRLPAADEDAVAALMGLGFNRSDSVRAVRRAHESGAKTTEEVIMSALKSGV</sequence>
<dbReference type="Pfam" id="PF07499">
    <property type="entry name" value="RuvA_C"/>
    <property type="match status" value="1"/>
</dbReference>
<dbReference type="SUPFAM" id="SSF50249">
    <property type="entry name" value="Nucleic acid-binding proteins"/>
    <property type="match status" value="1"/>
</dbReference>
<dbReference type="GO" id="GO:0009378">
    <property type="term" value="F:four-way junction helicase activity"/>
    <property type="evidence" value="ECO:0007669"/>
    <property type="project" value="InterPro"/>
</dbReference>